<reference evidence="1 2" key="1">
    <citation type="submission" date="2023-11" db="EMBL/GenBank/DDBJ databases">
        <authorList>
            <person name="Panchal A.K."/>
            <person name="Meaney J.S."/>
            <person name="Karas B.J."/>
            <person name="diCenzo G.C."/>
        </authorList>
    </citation>
    <scope>NUCLEOTIDE SEQUENCE [LARGE SCALE GENOMIC DNA]</scope>
    <source>
        <strain evidence="1 2">NZP2235</strain>
    </source>
</reference>
<evidence type="ECO:0000313" key="2">
    <source>
        <dbReference type="Proteomes" id="UP001322481"/>
    </source>
</evidence>
<protein>
    <recommendedName>
        <fullName evidence="3">Transglycosylase SLT domain-containing protein</fullName>
    </recommendedName>
</protein>
<dbReference type="RefSeq" id="WP_322418808.1">
    <property type="nucleotide sequence ID" value="NZ_CP139858.1"/>
</dbReference>
<dbReference type="EMBL" id="CP139858">
    <property type="protein sequence ID" value="WQB98521.1"/>
    <property type="molecule type" value="Genomic_DNA"/>
</dbReference>
<keyword evidence="2" id="KW-1185">Reference proteome</keyword>
<sequence length="274" mass="29111">MHAGIWFRLFRVVVALLGLALVLDGCANPKVMESAVPQAAAPKVSTPTPAKLAAASPAAPKPATSVVAFQQSCTAQWKSRGHTTQPAAQAFAKDCLAAQGAVTRTVDRTTVTHKLAYLIDAEKPLSGLEPSDIGVFCPGYLRQDRGGRAVFWRTLLADLVSAESVNSSTAAYWEEDQDQYSIGLLQLSLSDEQRYHCGFKSEVDVTDPDRNLACGVKIVTMLVGADGALGGGEGTEMKGIGAYWQNLRRPSGVRGKLIAATRSIPQCVADPRNA</sequence>
<organism evidence="1 2">
    <name type="scientific">Mesorhizobium huakuii</name>
    <dbReference type="NCBI Taxonomy" id="28104"/>
    <lineage>
        <taxon>Bacteria</taxon>
        <taxon>Pseudomonadati</taxon>
        <taxon>Pseudomonadota</taxon>
        <taxon>Alphaproteobacteria</taxon>
        <taxon>Hyphomicrobiales</taxon>
        <taxon>Phyllobacteriaceae</taxon>
        <taxon>Mesorhizobium</taxon>
    </lineage>
</organism>
<proteinExistence type="predicted"/>
<name>A0ABZ0VSH4_9HYPH</name>
<evidence type="ECO:0000313" key="1">
    <source>
        <dbReference type="EMBL" id="WQB98521.1"/>
    </source>
</evidence>
<evidence type="ECO:0008006" key="3">
    <source>
        <dbReference type="Google" id="ProtNLM"/>
    </source>
</evidence>
<gene>
    <name evidence="1" type="ORF">U0R22_002676</name>
</gene>
<accession>A0ABZ0VSH4</accession>
<dbReference type="Proteomes" id="UP001322481">
    <property type="component" value="Chromosome"/>
</dbReference>